<organism evidence="2 3">
    <name type="scientific">Habropoda laboriosa</name>
    <dbReference type="NCBI Taxonomy" id="597456"/>
    <lineage>
        <taxon>Eukaryota</taxon>
        <taxon>Metazoa</taxon>
        <taxon>Ecdysozoa</taxon>
        <taxon>Arthropoda</taxon>
        <taxon>Hexapoda</taxon>
        <taxon>Insecta</taxon>
        <taxon>Pterygota</taxon>
        <taxon>Neoptera</taxon>
        <taxon>Endopterygota</taxon>
        <taxon>Hymenoptera</taxon>
        <taxon>Apocrita</taxon>
        <taxon>Aculeata</taxon>
        <taxon>Apoidea</taxon>
        <taxon>Anthophila</taxon>
        <taxon>Apidae</taxon>
        <taxon>Habropoda</taxon>
    </lineage>
</organism>
<evidence type="ECO:0000313" key="2">
    <source>
        <dbReference type="EMBL" id="KOC67888.1"/>
    </source>
</evidence>
<accession>A0A0L7RAM5</accession>
<name>A0A0L7RAM5_9HYME</name>
<evidence type="ECO:0000313" key="3">
    <source>
        <dbReference type="Proteomes" id="UP000053825"/>
    </source>
</evidence>
<gene>
    <name evidence="2" type="ORF">WH47_12218</name>
</gene>
<feature type="signal peptide" evidence="1">
    <location>
        <begin position="1"/>
        <end position="22"/>
    </location>
</feature>
<feature type="chain" id="PRO_5005575196" evidence="1">
    <location>
        <begin position="23"/>
        <end position="83"/>
    </location>
</feature>
<reference evidence="2 3" key="1">
    <citation type="submission" date="2015-07" db="EMBL/GenBank/DDBJ databases">
        <title>The genome of Habropoda laboriosa.</title>
        <authorList>
            <person name="Pan H."/>
            <person name="Kapheim K."/>
        </authorList>
    </citation>
    <scope>NUCLEOTIDE SEQUENCE [LARGE SCALE GENOMIC DNA]</scope>
    <source>
        <strain evidence="2">0110345459</strain>
    </source>
</reference>
<dbReference type="EMBL" id="KQ414618">
    <property type="protein sequence ID" value="KOC67888.1"/>
    <property type="molecule type" value="Genomic_DNA"/>
</dbReference>
<keyword evidence="3" id="KW-1185">Reference proteome</keyword>
<sequence length="83" mass="9444">MRNYIKCFLLLTPLMTIGICNETDNNPLQKENENNQPPSIPIHGLSQTPYILVSIVARPAPCPFGQKLDYMFKCREIYGSSKQ</sequence>
<protein>
    <submittedName>
        <fullName evidence="2">Uncharacterized protein</fullName>
    </submittedName>
</protein>
<keyword evidence="1" id="KW-0732">Signal</keyword>
<proteinExistence type="predicted"/>
<dbReference type="AlphaFoldDB" id="A0A0L7RAM5"/>
<evidence type="ECO:0000256" key="1">
    <source>
        <dbReference type="SAM" id="SignalP"/>
    </source>
</evidence>
<dbReference type="Proteomes" id="UP000053825">
    <property type="component" value="Unassembled WGS sequence"/>
</dbReference>